<feature type="non-terminal residue" evidence="1">
    <location>
        <position position="1"/>
    </location>
</feature>
<evidence type="ECO:0008006" key="3">
    <source>
        <dbReference type="Google" id="ProtNLM"/>
    </source>
</evidence>
<evidence type="ECO:0000313" key="1">
    <source>
        <dbReference type="EMBL" id="KAK3010909.1"/>
    </source>
</evidence>
<evidence type="ECO:0000313" key="2">
    <source>
        <dbReference type="Proteomes" id="UP001188597"/>
    </source>
</evidence>
<feature type="non-terminal residue" evidence="1">
    <location>
        <position position="253"/>
    </location>
</feature>
<dbReference type="Proteomes" id="UP001188597">
    <property type="component" value="Unassembled WGS sequence"/>
</dbReference>
<keyword evidence="2" id="KW-1185">Reference proteome</keyword>
<protein>
    <recommendedName>
        <fullName evidence="3">Helitron helicase-like domain-containing protein</fullName>
    </recommendedName>
</protein>
<comment type="caution">
    <text evidence="1">The sequence shown here is derived from an EMBL/GenBank/DDBJ whole genome shotgun (WGS) entry which is preliminary data.</text>
</comment>
<dbReference type="PANTHER" id="PTHR45786">
    <property type="entry name" value="DNA BINDING PROTEIN-LIKE"/>
    <property type="match status" value="1"/>
</dbReference>
<sequence length="253" mass="28894">QGQVKLPLLLQTPEELEELLELPKFTKYVRAYNSMFAFTSLGGKIDNMVNNGKGPYIFRLGGQNHHRIRSLWPPEGQPPKFAQLYIYDSQNEVANRMSAFSKVDGSSPLDTNIVEKLVRIFDINNEIMKLDELMTDLKGGHVFGEVRAFIYGLPHEHILIWLAQLNKLATPTDVDRLISAEIPDKKGDPAAYRVVSLFMMHGPSNSCMVDGNCSKHFPKQFNSETYVDENRYPEYLRRDDGKVIYKETIPLDN</sequence>
<name>A0AA88VPE8_9ASTE</name>
<dbReference type="PANTHER" id="PTHR45786:SF74">
    <property type="entry name" value="ATP-DEPENDENT DNA HELICASE"/>
    <property type="match status" value="1"/>
</dbReference>
<proteinExistence type="predicted"/>
<accession>A0AA88VPE8</accession>
<organism evidence="1 2">
    <name type="scientific">Escallonia herrerae</name>
    <dbReference type="NCBI Taxonomy" id="1293975"/>
    <lineage>
        <taxon>Eukaryota</taxon>
        <taxon>Viridiplantae</taxon>
        <taxon>Streptophyta</taxon>
        <taxon>Embryophyta</taxon>
        <taxon>Tracheophyta</taxon>
        <taxon>Spermatophyta</taxon>
        <taxon>Magnoliopsida</taxon>
        <taxon>eudicotyledons</taxon>
        <taxon>Gunneridae</taxon>
        <taxon>Pentapetalae</taxon>
        <taxon>asterids</taxon>
        <taxon>campanulids</taxon>
        <taxon>Escalloniales</taxon>
        <taxon>Escalloniaceae</taxon>
        <taxon>Escallonia</taxon>
    </lineage>
</organism>
<gene>
    <name evidence="1" type="ORF">RJ639_012633</name>
</gene>
<dbReference type="EMBL" id="JAVXUP010001498">
    <property type="protein sequence ID" value="KAK3010909.1"/>
    <property type="molecule type" value="Genomic_DNA"/>
</dbReference>
<dbReference type="AlphaFoldDB" id="A0AA88VPE8"/>
<reference evidence="1" key="1">
    <citation type="submission" date="2022-12" db="EMBL/GenBank/DDBJ databases">
        <title>Draft genome assemblies for two species of Escallonia (Escalloniales).</title>
        <authorList>
            <person name="Chanderbali A."/>
            <person name="Dervinis C."/>
            <person name="Anghel I."/>
            <person name="Soltis D."/>
            <person name="Soltis P."/>
            <person name="Zapata F."/>
        </authorList>
    </citation>
    <scope>NUCLEOTIDE SEQUENCE</scope>
    <source>
        <strain evidence="1">UCBG64.0493</strain>
        <tissue evidence="1">Leaf</tissue>
    </source>
</reference>